<dbReference type="InterPro" id="IPR023201">
    <property type="entry name" value="SecY_dom_sf"/>
</dbReference>
<keyword evidence="10" id="KW-1003">Cell membrane</keyword>
<feature type="transmembrane region" description="Helical" evidence="10">
    <location>
        <begin position="76"/>
        <end position="99"/>
    </location>
</feature>
<dbReference type="PIRSF" id="PIRSF004557">
    <property type="entry name" value="SecY"/>
    <property type="match status" value="1"/>
</dbReference>
<feature type="transmembrane region" description="Helical" evidence="10">
    <location>
        <begin position="316"/>
        <end position="338"/>
    </location>
</feature>
<dbReference type="PATRIC" id="fig|1607817.3.peg.491"/>
<dbReference type="PROSITE" id="PS00755">
    <property type="entry name" value="SECY_1"/>
    <property type="match status" value="1"/>
</dbReference>
<proteinExistence type="inferred from homology"/>
<protein>
    <recommendedName>
        <fullName evidence="9 10">Protein translocase subunit SecY</fullName>
    </recommendedName>
</protein>
<keyword evidence="4 10" id="KW-0812">Transmembrane</keyword>
<dbReference type="PROSITE" id="PS00756">
    <property type="entry name" value="SECY_2"/>
    <property type="match status" value="1"/>
</dbReference>
<evidence type="ECO:0000256" key="13">
    <source>
        <dbReference type="RuleBase" id="RU004349"/>
    </source>
</evidence>
<evidence type="ECO:0000256" key="6">
    <source>
        <dbReference type="ARBA" id="ARBA00022989"/>
    </source>
</evidence>
<evidence type="ECO:0000256" key="8">
    <source>
        <dbReference type="ARBA" id="ARBA00023136"/>
    </source>
</evidence>
<accession>A0A0F5MNN9</accession>
<dbReference type="HAMAP" id="MF_01465">
    <property type="entry name" value="SecY"/>
    <property type="match status" value="1"/>
</dbReference>
<dbReference type="GO" id="GO:0006605">
    <property type="term" value="P:protein targeting"/>
    <property type="evidence" value="ECO:0007669"/>
    <property type="project" value="UniProtKB-UniRule"/>
</dbReference>
<dbReference type="PANTHER" id="PTHR10906">
    <property type="entry name" value="SECY/SEC61-ALPHA FAMILY MEMBER"/>
    <property type="match status" value="1"/>
</dbReference>
<dbReference type="InterPro" id="IPR002208">
    <property type="entry name" value="SecY/SEC61-alpha"/>
</dbReference>
<keyword evidence="15" id="KW-1185">Reference proteome</keyword>
<feature type="transmembrane region" description="Helical" evidence="10">
    <location>
        <begin position="366"/>
        <end position="392"/>
    </location>
</feature>
<evidence type="ECO:0000256" key="5">
    <source>
        <dbReference type="ARBA" id="ARBA00022927"/>
    </source>
</evidence>
<dbReference type="AlphaFoldDB" id="A0A0F5MNN9"/>
<dbReference type="GO" id="GO:0065002">
    <property type="term" value="P:intracellular protein transmembrane transport"/>
    <property type="evidence" value="ECO:0007669"/>
    <property type="project" value="UniProtKB-UniRule"/>
</dbReference>
<feature type="transmembrane region" description="Helical" evidence="10">
    <location>
        <begin position="120"/>
        <end position="144"/>
    </location>
</feature>
<dbReference type="PRINTS" id="PR00303">
    <property type="entry name" value="SECYTRNLCASE"/>
</dbReference>
<reference evidence="14 15" key="1">
    <citation type="submission" date="2015-02" db="EMBL/GenBank/DDBJ databases">
        <title>Single cell genomics of a rare environmental alphaproteobacterium provides unique insights into Rickettsiaceae evolution.</title>
        <authorList>
            <person name="Martijn J."/>
            <person name="Schulz F."/>
            <person name="Zaremba-Niedzwiedzka K."/>
            <person name="Viklund J."/>
            <person name="Stepanauskas R."/>
            <person name="Andersson S.G.E."/>
            <person name="Horn M."/>
            <person name="Guy L."/>
            <person name="Ettema T.J.G."/>
        </authorList>
    </citation>
    <scope>NUCLEOTIDE SEQUENCE [LARGE SCALE GENOMIC DNA]</scope>
    <source>
        <strain evidence="14 15">SCGC AAA041-L04</strain>
    </source>
</reference>
<feature type="transmembrane region" description="Helical" evidence="10">
    <location>
        <begin position="215"/>
        <end position="238"/>
    </location>
</feature>
<keyword evidence="3 10" id="KW-0813">Transport</keyword>
<sequence>MANPSNTGFDLSILSKAHELKSRIFFTIMALIVCRIGSYIPIPGVNPSVLSDIAAQNSQGILGMFNMLSGGSLGRMSIFALAIMPYITASIIMQLMTVLSPTLEAIKKEGESGKKKINQLTRYATVVLSAFQGFGIAVSLEALVAGGASVVPDPGMFFRITTVVSLSCGTLLLMWIGEQITSKGIGNGTSLIIFTGIVAEFPSAIIKLLELGRAGAISPFLVLLLFVFVVGLIGFVVFMERAQRRILVQYPKRQVGNKIYGGEGSHLPLKLNTSGVIPPIFANAILLFPLTIANFTKNDASGILNTITSYLAHGKPLYILLYISFIVFFCFFYTAIVFNPTETADNLKKYGGIVPGRKPGKNTADYLDFILTRLTVIGAFYISVVCALPEVLMAHYTIPFYLGGTSILIVVNVVIDTMSQVQTHLFSYQYEGLIKKAKLRDKKL</sequence>
<dbReference type="GO" id="GO:0043952">
    <property type="term" value="P:protein transport by the Sec complex"/>
    <property type="evidence" value="ECO:0007669"/>
    <property type="project" value="UniProtKB-UniRule"/>
</dbReference>
<evidence type="ECO:0000256" key="10">
    <source>
        <dbReference type="HAMAP-Rule" id="MF_01465"/>
    </source>
</evidence>
<gene>
    <name evidence="10 14" type="primary">secY</name>
    <name evidence="14" type="ORF">SZ25_00494</name>
</gene>
<dbReference type="NCBIfam" id="TIGR00967">
    <property type="entry name" value="3a0501s007"/>
    <property type="match status" value="1"/>
</dbReference>
<keyword evidence="7 10" id="KW-0811">Translocation</keyword>
<dbReference type="Pfam" id="PF00344">
    <property type="entry name" value="SecY"/>
    <property type="match status" value="1"/>
</dbReference>
<evidence type="ECO:0000313" key="14">
    <source>
        <dbReference type="EMBL" id="KKB96438.1"/>
    </source>
</evidence>
<evidence type="ECO:0000256" key="12">
    <source>
        <dbReference type="RuleBase" id="RU003484"/>
    </source>
</evidence>
<comment type="subcellular location">
    <subcellularLocation>
        <location evidence="10">Cell membrane</location>
        <topology evidence="10">Multi-pass membrane protein</topology>
    </subcellularLocation>
    <subcellularLocation>
        <location evidence="1 12">Membrane</location>
        <topology evidence="1 12">Multi-pass membrane protein</topology>
    </subcellularLocation>
</comment>
<feature type="transmembrane region" description="Helical" evidence="10">
    <location>
        <begin position="188"/>
        <end position="209"/>
    </location>
</feature>
<comment type="similarity">
    <text evidence="2 10 13">Belongs to the SecY/SEC61-alpha family.</text>
</comment>
<feature type="transmembrane region" description="Helical" evidence="10">
    <location>
        <begin position="398"/>
        <end position="415"/>
    </location>
</feature>
<dbReference type="Gene3D" id="1.10.3370.10">
    <property type="entry name" value="SecY subunit domain"/>
    <property type="match status" value="1"/>
</dbReference>
<evidence type="ECO:0000256" key="1">
    <source>
        <dbReference type="ARBA" id="ARBA00004141"/>
    </source>
</evidence>
<name>A0A0F5MNN9_9RICK</name>
<keyword evidence="5 10" id="KW-0653">Protein transport</keyword>
<evidence type="ECO:0000256" key="11">
    <source>
        <dbReference type="RuleBase" id="RU000537"/>
    </source>
</evidence>
<feature type="transmembrane region" description="Helical" evidence="10">
    <location>
        <begin position="156"/>
        <end position="176"/>
    </location>
</feature>
<dbReference type="InterPro" id="IPR026593">
    <property type="entry name" value="SecY"/>
</dbReference>
<organism evidence="14 15">
    <name type="scientific">Candidatus Arcanibacter lacustris</name>
    <dbReference type="NCBI Taxonomy" id="1607817"/>
    <lineage>
        <taxon>Bacteria</taxon>
        <taxon>Pseudomonadati</taxon>
        <taxon>Pseudomonadota</taxon>
        <taxon>Alphaproteobacteria</taxon>
        <taxon>Rickettsiales</taxon>
        <taxon>Candidatus Arcanibacter</taxon>
    </lineage>
</organism>
<evidence type="ECO:0000313" key="15">
    <source>
        <dbReference type="Proteomes" id="UP000033358"/>
    </source>
</evidence>
<dbReference type="Proteomes" id="UP000033358">
    <property type="component" value="Unassembled WGS sequence"/>
</dbReference>
<keyword evidence="8 10" id="KW-0472">Membrane</keyword>
<comment type="caution">
    <text evidence="14">The sequence shown here is derived from an EMBL/GenBank/DDBJ whole genome shotgun (WGS) entry which is preliminary data.</text>
</comment>
<comment type="subunit">
    <text evidence="10">Component of the Sec protein translocase complex. Heterotrimer consisting of SecY, SecE and SecG subunits. The heterotrimers can form oligomers, although 1 heterotrimer is thought to be able to translocate proteins. Interacts with the ribosome. Interacts with SecDF, and other proteins may be involved. Interacts with SecA.</text>
</comment>
<evidence type="ECO:0000256" key="4">
    <source>
        <dbReference type="ARBA" id="ARBA00022692"/>
    </source>
</evidence>
<evidence type="ECO:0000256" key="2">
    <source>
        <dbReference type="ARBA" id="ARBA00005751"/>
    </source>
</evidence>
<feature type="transmembrane region" description="Helical" evidence="10">
    <location>
        <begin position="24"/>
        <end position="42"/>
    </location>
</feature>
<feature type="transmembrane region" description="Helical" evidence="10">
    <location>
        <begin position="276"/>
        <end position="296"/>
    </location>
</feature>
<comment type="function">
    <text evidence="10 11">The central subunit of the protein translocation channel SecYEG. Consists of two halves formed by TMs 1-5 and 6-10. These two domains form a lateral gate at the front which open onto the bilayer between TMs 2 and 7, and are clamped together by SecE at the back. The channel is closed by both a pore ring composed of hydrophobic SecY resides and a short helix (helix 2A) on the extracellular side of the membrane which forms a plug. The plug probably moves laterally to allow the channel to open. The ring and the pore may move independently.</text>
</comment>
<keyword evidence="6 10" id="KW-1133">Transmembrane helix</keyword>
<dbReference type="SUPFAM" id="SSF103491">
    <property type="entry name" value="Preprotein translocase SecY subunit"/>
    <property type="match status" value="1"/>
</dbReference>
<dbReference type="EMBL" id="JYHA01000084">
    <property type="protein sequence ID" value="KKB96438.1"/>
    <property type="molecule type" value="Genomic_DNA"/>
</dbReference>
<evidence type="ECO:0000256" key="3">
    <source>
        <dbReference type="ARBA" id="ARBA00022448"/>
    </source>
</evidence>
<evidence type="ECO:0000256" key="9">
    <source>
        <dbReference type="ARBA" id="ARBA00039733"/>
    </source>
</evidence>
<dbReference type="FunFam" id="1.10.3370.10:FF:000001">
    <property type="entry name" value="Preprotein translocase subunit SecY"/>
    <property type="match status" value="1"/>
</dbReference>
<dbReference type="InterPro" id="IPR030659">
    <property type="entry name" value="SecY_CS"/>
</dbReference>
<dbReference type="GO" id="GO:0005886">
    <property type="term" value="C:plasma membrane"/>
    <property type="evidence" value="ECO:0007669"/>
    <property type="project" value="UniProtKB-SubCell"/>
</dbReference>
<evidence type="ECO:0000256" key="7">
    <source>
        <dbReference type="ARBA" id="ARBA00023010"/>
    </source>
</evidence>